<evidence type="ECO:0000256" key="1">
    <source>
        <dbReference type="SAM" id="SignalP"/>
    </source>
</evidence>
<feature type="chain" id="PRO_5019839949" evidence="1">
    <location>
        <begin position="24"/>
        <end position="700"/>
    </location>
</feature>
<feature type="signal peptide" evidence="1">
    <location>
        <begin position="1"/>
        <end position="23"/>
    </location>
</feature>
<name>A0A486XWY6_9GAMM</name>
<gene>
    <name evidence="2" type="ORF">BAL341_3509</name>
</gene>
<dbReference type="InterPro" id="IPR010344">
    <property type="entry name" value="YbjH"/>
</dbReference>
<accession>A0A486XWY6</accession>
<proteinExistence type="predicted"/>
<dbReference type="AlphaFoldDB" id="A0A486XWY6"/>
<sequence>MKVSCFAYCFAVAGLLITPAALAEDAERWQLTTAGASQMAHGGVGLIQTPTARMAPAGDLSINYTDNEEYRLWSVSIQLFDWLESTVRYTDVRTQLYSDDPNFSGDQTLKDKGIDVKVRLLEESHYLPQVAVGFRDFGGTGFFASEFISFSKKWYSFDFHLGMGWGYLGNGGNIDNPFCQLRDSFCNRPGGFGGEGGKIDYDKFFKGPASLFGGVEYQTPWQPLRLKLEYEGNDYQRDRAGQLIQDSNWNLGAVYRWGNFDFDLNYQRGNTFGFGAHYKLNLHNASQLKIKPAPRPVPDKLTKTEITDRDALPRALYREAGFVLSNAHMTADEFIIYGHQLSYRDHAEATERIGRILATEVPVNIKRYRIVNYGGNLPLVETVIDAERFIAAARYDSLQNDIPSTYVRQRPEQQVLDYKAMPDQSGFYTGLETFWIQTFGSPEAFYLYQGGVFANAGYRLSRNVSVNATAKITLLENFDKFNFRVDNLNTPLPRVRTFVREYVTGRTVAMENLYLHWQDEIAPDIYAQAYGGYLETMFAGVGGELLYRPVDSNLAIGFDLNYVRQRDFDNQLDFLDYKTLTGHVNLYWKPALLPDSQLTFNIGRFLAKDYGVNVDFAKRFDSGIVVGAYAAFTDVSSSEYGEGSFTKGFYLSIPFDLFSLTPSKGRGRLPWIPIARDGGQPLNRPASLIDATEQRSPFYD</sequence>
<reference evidence="2" key="1">
    <citation type="submission" date="2019-04" db="EMBL/GenBank/DDBJ databases">
        <authorList>
            <person name="Brambilla D."/>
        </authorList>
    </citation>
    <scope>NUCLEOTIDE SEQUENCE</scope>
    <source>
        <strain evidence="2">BAL1</strain>
    </source>
</reference>
<evidence type="ECO:0000313" key="2">
    <source>
        <dbReference type="EMBL" id="VHO06494.1"/>
    </source>
</evidence>
<dbReference type="EMBL" id="CAAJGR010000034">
    <property type="protein sequence ID" value="VHO06494.1"/>
    <property type="molecule type" value="Genomic_DNA"/>
</dbReference>
<organism evidence="2">
    <name type="scientific">Rheinheimera sp. BAL341</name>
    <dbReference type="NCBI Taxonomy" id="1708203"/>
    <lineage>
        <taxon>Bacteria</taxon>
        <taxon>Pseudomonadati</taxon>
        <taxon>Pseudomonadota</taxon>
        <taxon>Gammaproteobacteria</taxon>
        <taxon>Chromatiales</taxon>
        <taxon>Chromatiaceae</taxon>
        <taxon>Rheinheimera</taxon>
    </lineage>
</organism>
<protein>
    <submittedName>
        <fullName evidence="2">YjbH outer membrane lipoprotein</fullName>
    </submittedName>
</protein>
<keyword evidence="2" id="KW-0449">Lipoprotein</keyword>
<dbReference type="Pfam" id="PF06082">
    <property type="entry name" value="YjbH"/>
    <property type="match status" value="1"/>
</dbReference>
<keyword evidence="1" id="KW-0732">Signal</keyword>